<gene>
    <name evidence="1" type="ORF">CEUTPL_LOCUS14560</name>
</gene>
<dbReference type="EMBL" id="CAKJTU040000005">
    <property type="protein sequence ID" value="CAH1183065.1"/>
    <property type="molecule type" value="Genomic_DNA"/>
</dbReference>
<evidence type="ECO:0000313" key="2">
    <source>
        <dbReference type="Proteomes" id="UP001152799"/>
    </source>
</evidence>
<reference evidence="1" key="1">
    <citation type="submission" date="2022-01" db="EMBL/GenBank/DDBJ databases">
        <authorList>
            <person name="King R."/>
        </authorList>
    </citation>
    <scope>NUCLEOTIDE SEQUENCE</scope>
</reference>
<accession>A0A9P0DQI8</accession>
<proteinExistence type="predicted"/>
<evidence type="ECO:0000313" key="1">
    <source>
        <dbReference type="EMBL" id="CAH1183065.1"/>
    </source>
</evidence>
<name>A0A9P0DQI8_9CUCU</name>
<protein>
    <submittedName>
        <fullName evidence="1">Uncharacterized protein</fullName>
    </submittedName>
</protein>
<dbReference type="AlphaFoldDB" id="A0A9P0DQI8"/>
<organism evidence="1 2">
    <name type="scientific">Ceutorhynchus assimilis</name>
    <name type="common">cabbage seed weevil</name>
    <dbReference type="NCBI Taxonomy" id="467358"/>
    <lineage>
        <taxon>Eukaryota</taxon>
        <taxon>Metazoa</taxon>
        <taxon>Ecdysozoa</taxon>
        <taxon>Arthropoda</taxon>
        <taxon>Hexapoda</taxon>
        <taxon>Insecta</taxon>
        <taxon>Pterygota</taxon>
        <taxon>Neoptera</taxon>
        <taxon>Endopterygota</taxon>
        <taxon>Coleoptera</taxon>
        <taxon>Polyphaga</taxon>
        <taxon>Cucujiformia</taxon>
        <taxon>Curculionidae</taxon>
        <taxon>Ceutorhynchinae</taxon>
        <taxon>Ceutorhynchus</taxon>
    </lineage>
</organism>
<dbReference type="OrthoDB" id="6772114at2759"/>
<keyword evidence="2" id="KW-1185">Reference proteome</keyword>
<sequence>MSFESFFDIKSLSDDMGLNINKNTDGDEFKINVVKILQFKKGEEEFCYKTSYKQKEWYRLNFRQRKRSKKDLINKNVIIKKAYCNPFQLSDNKKRDLLSLLNTNLIPAFYKPYFESILQ</sequence>
<dbReference type="Proteomes" id="UP001152799">
    <property type="component" value="Unassembled WGS sequence"/>
</dbReference>
<comment type="caution">
    <text evidence="1">The sequence shown here is derived from an EMBL/GenBank/DDBJ whole genome shotgun (WGS) entry which is preliminary data.</text>
</comment>